<comment type="catalytic activity">
    <reaction evidence="10">
        <text>1,2-dihexadecanoyl-sn-glycero-3-phospho-(1D-myo-inositol-3,4,5-trisphosphate) + H2O = 1,2-dihexadecanoyl-sn-glycero-3-phospho-(1D-myo-inositol-4,5-bisphosphate) + phosphate</text>
        <dbReference type="Rhea" id="RHEA:43560"/>
        <dbReference type="ChEBI" id="CHEBI:15377"/>
        <dbReference type="ChEBI" id="CHEBI:43474"/>
        <dbReference type="ChEBI" id="CHEBI:83420"/>
        <dbReference type="ChEBI" id="CHEBI:83423"/>
    </reaction>
    <physiologicalReaction direction="left-to-right" evidence="10">
        <dbReference type="Rhea" id="RHEA:43561"/>
    </physiologicalReaction>
</comment>
<evidence type="ECO:0000256" key="17">
    <source>
        <dbReference type="ARBA" id="ARBA00047986"/>
    </source>
</evidence>
<dbReference type="GO" id="GO:0050793">
    <property type="term" value="P:regulation of developmental process"/>
    <property type="evidence" value="ECO:0007669"/>
    <property type="project" value="UniProtKB-ARBA"/>
</dbReference>
<evidence type="ECO:0000256" key="5">
    <source>
        <dbReference type="ARBA" id="ARBA00013081"/>
    </source>
</evidence>
<evidence type="ECO:0000256" key="1">
    <source>
        <dbReference type="ARBA" id="ARBA00004496"/>
    </source>
</evidence>
<evidence type="ECO:0000256" key="9">
    <source>
        <dbReference type="ARBA" id="ARBA00023098"/>
    </source>
</evidence>
<name>A0A5J4X6Z3_9EUKA</name>
<evidence type="ECO:0000256" key="16">
    <source>
        <dbReference type="ARBA" id="ARBA00044309"/>
    </source>
</evidence>
<dbReference type="EC" id="3.1.3.16" evidence="5"/>
<evidence type="ECO:0000256" key="7">
    <source>
        <dbReference type="ARBA" id="ARBA00022801"/>
    </source>
</evidence>
<comment type="catalytic activity">
    <reaction evidence="19">
        <text>O-phospho-L-tyrosyl-[protein] + H2O = L-tyrosyl-[protein] + phosphate</text>
        <dbReference type="Rhea" id="RHEA:10684"/>
        <dbReference type="Rhea" id="RHEA-COMP:10136"/>
        <dbReference type="Rhea" id="RHEA-COMP:20101"/>
        <dbReference type="ChEBI" id="CHEBI:15377"/>
        <dbReference type="ChEBI" id="CHEBI:43474"/>
        <dbReference type="ChEBI" id="CHEBI:46858"/>
        <dbReference type="ChEBI" id="CHEBI:61978"/>
        <dbReference type="EC" id="3.1.3.48"/>
    </reaction>
    <physiologicalReaction direction="left-to-right" evidence="19">
        <dbReference type="Rhea" id="RHEA:10685"/>
    </physiologicalReaction>
</comment>
<dbReference type="GO" id="GO:0005829">
    <property type="term" value="C:cytosol"/>
    <property type="evidence" value="ECO:0007669"/>
    <property type="project" value="TreeGrafter"/>
</dbReference>
<comment type="catalytic activity">
    <reaction evidence="15">
        <text>1D-myo-inositol 1,3,4,5,6-pentakisphosphate + H2O = 1D-myo-inositol 1,4,5,6-tetrakisphosphate + phosphate</text>
        <dbReference type="Rhea" id="RHEA:77143"/>
        <dbReference type="ChEBI" id="CHEBI:15377"/>
        <dbReference type="ChEBI" id="CHEBI:43474"/>
        <dbReference type="ChEBI" id="CHEBI:57627"/>
        <dbReference type="ChEBI" id="CHEBI:57733"/>
    </reaction>
    <physiologicalReaction direction="left-to-right" evidence="15">
        <dbReference type="Rhea" id="RHEA:77144"/>
    </physiologicalReaction>
</comment>
<evidence type="ECO:0000259" key="23">
    <source>
        <dbReference type="PROSITE" id="PS51182"/>
    </source>
</evidence>
<evidence type="ECO:0000256" key="11">
    <source>
        <dbReference type="ARBA" id="ARBA00034268"/>
    </source>
</evidence>
<comment type="catalytic activity">
    <reaction evidence="11">
        <text>1,2-dioctanoyl-sn-glycero-3-phospho-(1D-myo-inositol-3,4,5-trisphosphate) + H2O = 1,2-dioctanoyl-sn-glycero-3-phospho-(1D-myo-inositol-4,5-bisphosphate) + phosphate</text>
        <dbReference type="Rhea" id="RHEA:43552"/>
        <dbReference type="ChEBI" id="CHEBI:15377"/>
        <dbReference type="ChEBI" id="CHEBI:43474"/>
        <dbReference type="ChEBI" id="CHEBI:83416"/>
        <dbReference type="ChEBI" id="CHEBI:83419"/>
    </reaction>
    <physiologicalReaction direction="left-to-right" evidence="11">
        <dbReference type="Rhea" id="RHEA:43553"/>
    </physiologicalReaction>
</comment>
<evidence type="ECO:0000256" key="10">
    <source>
        <dbReference type="ARBA" id="ARBA00034256"/>
    </source>
</evidence>
<feature type="region of interest" description="Disordered" evidence="20">
    <location>
        <begin position="324"/>
        <end position="367"/>
    </location>
</feature>
<evidence type="ECO:0000313" key="24">
    <source>
        <dbReference type="EMBL" id="KAA6402279.1"/>
    </source>
</evidence>
<protein>
    <recommendedName>
        <fullName evidence="12">Phosphatidylinositol 3,4,5-trisphosphate 3-phosphatase and dual-specificity protein phosphatase PTEN</fullName>
        <ecNumber evidence="5">3.1.3.16</ecNumber>
        <ecNumber evidence="4">3.1.3.48</ecNumber>
        <ecNumber evidence="3">3.1.3.67</ecNumber>
    </recommendedName>
    <alternativeName>
        <fullName evidence="16">Inositol polyphosphate 3-phosphatase</fullName>
    </alternativeName>
</protein>
<feature type="domain" description="Tyrosine specific protein phosphatases" evidence="21">
    <location>
        <begin position="103"/>
        <end position="160"/>
    </location>
</feature>
<comment type="catalytic activity">
    <reaction evidence="14">
        <text>a 1,2-diacyl-sn-glycero-3-phospho-(1D-myo-inositol-3,4,5-trisphosphate) + H2O = a 1,2-diacyl-sn-glycero-3-phospho-(1D-myo-inositol-4,5-bisphosphate) + phosphate</text>
        <dbReference type="Rhea" id="RHEA:25017"/>
        <dbReference type="ChEBI" id="CHEBI:15377"/>
        <dbReference type="ChEBI" id="CHEBI:43474"/>
        <dbReference type="ChEBI" id="CHEBI:57836"/>
        <dbReference type="ChEBI" id="CHEBI:58456"/>
        <dbReference type="EC" id="3.1.3.67"/>
    </reaction>
    <physiologicalReaction direction="left-to-right" evidence="14">
        <dbReference type="Rhea" id="RHEA:25018"/>
    </physiologicalReaction>
</comment>
<evidence type="ECO:0000256" key="12">
    <source>
        <dbReference type="ARBA" id="ARBA00034338"/>
    </source>
</evidence>
<comment type="subcellular location">
    <subcellularLocation>
        <location evidence="1">Cytoplasm</location>
    </subcellularLocation>
</comment>
<accession>A0A5J4X6Z3</accession>
<sequence length="367" mass="43454">MIRRWVSLEKRRFKNKDLNMELDLAYITPRIIAMGFPAIKGETIWRNPLSDVLKFLDTHHKDHYKVYNLCCEPDRQYDHSIFYGRVAVYPFADHNCPPFDMITQFCIDAEKYLKEDERNIICVHCKAGKGRTGLMICNYLLHTRQYATADKCIRYYGYARTKNMKGLTIPSQIRYVMYFEQSLYQAHTIPPAQRLILKKFTMNPCPVFDKGGCKPRLVILKEDIPIYNHIEEHPVLTRFYSKDGALTVEVSKKDGSPVILSGDVKMVIWHKKRNMMQFTINTRFVRQPLLVLQKFELDKAVSDKKHKLFAADFKLTLEFEKIKKDDKQKQKEKERKEKEIQKDERKDGSNSNQKDNEKISYFKQRNE</sequence>
<dbReference type="SUPFAM" id="SSF52799">
    <property type="entry name" value="(Phosphotyrosine protein) phosphatases II"/>
    <property type="match status" value="1"/>
</dbReference>
<comment type="catalytic activity">
    <reaction evidence="18">
        <text>O-phospho-L-threonyl-[protein] + H2O = L-threonyl-[protein] + phosphate</text>
        <dbReference type="Rhea" id="RHEA:47004"/>
        <dbReference type="Rhea" id="RHEA-COMP:11060"/>
        <dbReference type="Rhea" id="RHEA-COMP:11605"/>
        <dbReference type="ChEBI" id="CHEBI:15377"/>
        <dbReference type="ChEBI" id="CHEBI:30013"/>
        <dbReference type="ChEBI" id="CHEBI:43474"/>
        <dbReference type="ChEBI" id="CHEBI:61977"/>
        <dbReference type="EC" id="3.1.3.16"/>
    </reaction>
    <physiologicalReaction direction="left-to-right" evidence="18">
        <dbReference type="Rhea" id="RHEA:47005"/>
    </physiologicalReaction>
</comment>
<dbReference type="Proteomes" id="UP000324800">
    <property type="component" value="Unassembled WGS sequence"/>
</dbReference>
<evidence type="ECO:0000256" key="2">
    <source>
        <dbReference type="ARBA" id="ARBA00007881"/>
    </source>
</evidence>
<evidence type="ECO:0000256" key="13">
    <source>
        <dbReference type="ARBA" id="ARBA00043734"/>
    </source>
</evidence>
<proteinExistence type="inferred from homology"/>
<feature type="domain" description="Phosphatase tensin-type" evidence="22">
    <location>
        <begin position="13"/>
        <end position="186"/>
    </location>
</feature>
<dbReference type="InterPro" id="IPR035892">
    <property type="entry name" value="C2_domain_sf"/>
</dbReference>
<evidence type="ECO:0000256" key="14">
    <source>
        <dbReference type="ARBA" id="ARBA00043760"/>
    </source>
</evidence>
<evidence type="ECO:0000259" key="21">
    <source>
        <dbReference type="PROSITE" id="PS50056"/>
    </source>
</evidence>
<keyword evidence="9" id="KW-0443">Lipid metabolism</keyword>
<evidence type="ECO:0000256" key="18">
    <source>
        <dbReference type="ARBA" id="ARBA00048832"/>
    </source>
</evidence>
<dbReference type="InterPro" id="IPR051281">
    <property type="entry name" value="Dual-spec_lipid-protein_phosph"/>
</dbReference>
<dbReference type="SUPFAM" id="SSF49562">
    <property type="entry name" value="C2 domain (Calcium/lipid-binding domain, CaLB)"/>
    <property type="match status" value="1"/>
</dbReference>
<dbReference type="Pfam" id="PF22785">
    <property type="entry name" value="Tc-R-P"/>
    <property type="match status" value="1"/>
</dbReference>
<dbReference type="PROSITE" id="PS00383">
    <property type="entry name" value="TYR_PHOSPHATASE_1"/>
    <property type="match status" value="1"/>
</dbReference>
<evidence type="ECO:0000256" key="4">
    <source>
        <dbReference type="ARBA" id="ARBA00013064"/>
    </source>
</evidence>
<dbReference type="PANTHER" id="PTHR12305:SF81">
    <property type="entry name" value="PHOSPHATIDYLINOSITOL 3,4,5-TRISPHOSPHATE 3-PHOSPHATASE AND DUAL-SPECIFICITY PROTEIN PHOSPHATASE PTEN"/>
    <property type="match status" value="1"/>
</dbReference>
<comment type="caution">
    <text evidence="24">The sequence shown here is derived from an EMBL/GenBank/DDBJ whole genome shotgun (WGS) entry which is preliminary data.</text>
</comment>
<dbReference type="GO" id="GO:0004725">
    <property type="term" value="F:protein tyrosine phosphatase activity"/>
    <property type="evidence" value="ECO:0007669"/>
    <property type="project" value="UniProtKB-EC"/>
</dbReference>
<dbReference type="PROSITE" id="PS51181">
    <property type="entry name" value="PPASE_TENSIN"/>
    <property type="match status" value="1"/>
</dbReference>
<dbReference type="PROSITE" id="PS50056">
    <property type="entry name" value="TYR_PHOSPHATASE_2"/>
    <property type="match status" value="1"/>
</dbReference>
<dbReference type="Gene3D" id="2.60.40.1110">
    <property type="match status" value="1"/>
</dbReference>
<dbReference type="OrthoDB" id="16692at2759"/>
<evidence type="ECO:0000259" key="22">
    <source>
        <dbReference type="PROSITE" id="PS51181"/>
    </source>
</evidence>
<dbReference type="EC" id="3.1.3.67" evidence="3"/>
<dbReference type="GO" id="GO:0006629">
    <property type="term" value="P:lipid metabolic process"/>
    <property type="evidence" value="ECO:0007669"/>
    <property type="project" value="UniProtKB-KW"/>
</dbReference>
<dbReference type="InterPro" id="IPR014020">
    <property type="entry name" value="Tensin_C2-dom"/>
</dbReference>
<dbReference type="InterPro" id="IPR045101">
    <property type="entry name" value="PTP_PTEN"/>
</dbReference>
<dbReference type="CDD" id="cd14509">
    <property type="entry name" value="PTP_PTEN"/>
    <property type="match status" value="1"/>
</dbReference>
<evidence type="ECO:0000256" key="8">
    <source>
        <dbReference type="ARBA" id="ARBA00022912"/>
    </source>
</evidence>
<dbReference type="InterPro" id="IPR029023">
    <property type="entry name" value="Tensin_phosphatase"/>
</dbReference>
<dbReference type="GO" id="GO:0016314">
    <property type="term" value="F:phosphatidylinositol-3,4,5-trisphosphate 3-phosphatase activity"/>
    <property type="evidence" value="ECO:0007669"/>
    <property type="project" value="UniProtKB-EC"/>
</dbReference>
<evidence type="ECO:0000256" key="15">
    <source>
        <dbReference type="ARBA" id="ARBA00043762"/>
    </source>
</evidence>
<dbReference type="InterPro" id="IPR016130">
    <property type="entry name" value="Tyr_Pase_AS"/>
</dbReference>
<comment type="catalytic activity">
    <reaction evidence="13">
        <text>1D-myo-inositol 1,3,4,5-tetrakisphosphate + H2O = 1D-myo-inositol 1,4,5-trisphosphate + phosphate</text>
        <dbReference type="Rhea" id="RHEA:77155"/>
        <dbReference type="ChEBI" id="CHEBI:15377"/>
        <dbReference type="ChEBI" id="CHEBI:43474"/>
        <dbReference type="ChEBI" id="CHEBI:57895"/>
        <dbReference type="ChEBI" id="CHEBI:203600"/>
    </reaction>
    <physiologicalReaction direction="left-to-right" evidence="13">
        <dbReference type="Rhea" id="RHEA:77156"/>
    </physiologicalReaction>
</comment>
<keyword evidence="7" id="KW-0378">Hydrolase</keyword>
<comment type="catalytic activity">
    <reaction evidence="17">
        <text>O-phospho-L-seryl-[protein] + H2O = L-seryl-[protein] + phosphate</text>
        <dbReference type="Rhea" id="RHEA:20629"/>
        <dbReference type="Rhea" id="RHEA-COMP:9863"/>
        <dbReference type="Rhea" id="RHEA-COMP:11604"/>
        <dbReference type="ChEBI" id="CHEBI:15377"/>
        <dbReference type="ChEBI" id="CHEBI:29999"/>
        <dbReference type="ChEBI" id="CHEBI:43474"/>
        <dbReference type="ChEBI" id="CHEBI:83421"/>
        <dbReference type="EC" id="3.1.3.16"/>
    </reaction>
    <physiologicalReaction direction="left-to-right" evidence="17">
        <dbReference type="Rhea" id="RHEA:20630"/>
    </physiologicalReaction>
</comment>
<dbReference type="Gene3D" id="3.90.190.10">
    <property type="entry name" value="Protein tyrosine phosphatase superfamily"/>
    <property type="match status" value="1"/>
</dbReference>
<evidence type="ECO:0000313" key="25">
    <source>
        <dbReference type="Proteomes" id="UP000324800"/>
    </source>
</evidence>
<dbReference type="InterPro" id="IPR029021">
    <property type="entry name" value="Prot-tyrosine_phosphatase-like"/>
</dbReference>
<dbReference type="AlphaFoldDB" id="A0A5J4X6Z3"/>
<dbReference type="GO" id="GO:0004722">
    <property type="term" value="F:protein serine/threonine phosphatase activity"/>
    <property type="evidence" value="ECO:0007669"/>
    <property type="project" value="UniProtKB-EC"/>
</dbReference>
<dbReference type="Pfam" id="PF10409">
    <property type="entry name" value="PTEN_C2"/>
    <property type="match status" value="1"/>
</dbReference>
<dbReference type="InterPro" id="IPR000387">
    <property type="entry name" value="Tyr_Pase_dom"/>
</dbReference>
<dbReference type="EMBL" id="SNRW01000259">
    <property type="protein sequence ID" value="KAA6402279.1"/>
    <property type="molecule type" value="Genomic_DNA"/>
</dbReference>
<dbReference type="PROSITE" id="PS51182">
    <property type="entry name" value="C2_TENSIN"/>
    <property type="match status" value="1"/>
</dbReference>
<evidence type="ECO:0000256" key="6">
    <source>
        <dbReference type="ARBA" id="ARBA00022490"/>
    </source>
</evidence>
<evidence type="ECO:0000256" key="20">
    <source>
        <dbReference type="SAM" id="MobiDB-lite"/>
    </source>
</evidence>
<gene>
    <name evidence="24" type="ORF">EZS28_002191</name>
</gene>
<dbReference type="EC" id="3.1.3.48" evidence="4"/>
<keyword evidence="8" id="KW-0904">Protein phosphatase</keyword>
<dbReference type="SMART" id="SM01326">
    <property type="entry name" value="PTEN_C2"/>
    <property type="match status" value="1"/>
</dbReference>
<comment type="similarity">
    <text evidence="2">Belongs to the PTEN phosphatase protein family.</text>
</comment>
<dbReference type="PANTHER" id="PTHR12305">
    <property type="entry name" value="PHOSPHATASE WITH HOMOLOGY TO TENSIN"/>
    <property type="match status" value="1"/>
</dbReference>
<evidence type="ECO:0000256" key="3">
    <source>
        <dbReference type="ARBA" id="ARBA00013015"/>
    </source>
</evidence>
<organism evidence="24 25">
    <name type="scientific">Streblomastix strix</name>
    <dbReference type="NCBI Taxonomy" id="222440"/>
    <lineage>
        <taxon>Eukaryota</taxon>
        <taxon>Metamonada</taxon>
        <taxon>Preaxostyla</taxon>
        <taxon>Oxymonadida</taxon>
        <taxon>Streblomastigidae</taxon>
        <taxon>Streblomastix</taxon>
    </lineage>
</organism>
<reference evidence="24 25" key="1">
    <citation type="submission" date="2019-03" db="EMBL/GenBank/DDBJ databases">
        <title>Single cell metagenomics reveals metabolic interactions within the superorganism composed of flagellate Streblomastix strix and complex community of Bacteroidetes bacteria on its surface.</title>
        <authorList>
            <person name="Treitli S.C."/>
            <person name="Kolisko M."/>
            <person name="Husnik F."/>
            <person name="Keeling P."/>
            <person name="Hampl V."/>
        </authorList>
    </citation>
    <scope>NUCLEOTIDE SEQUENCE [LARGE SCALE GENOMIC DNA]</scope>
    <source>
        <strain evidence="24">ST1C</strain>
    </source>
</reference>
<keyword evidence="6" id="KW-0963">Cytoplasm</keyword>
<evidence type="ECO:0000256" key="19">
    <source>
        <dbReference type="ARBA" id="ARBA00051341"/>
    </source>
</evidence>
<dbReference type="GO" id="GO:0042995">
    <property type="term" value="C:cell projection"/>
    <property type="evidence" value="ECO:0007669"/>
    <property type="project" value="UniProtKB-ARBA"/>
</dbReference>
<feature type="domain" description="C2 tensin-type" evidence="23">
    <location>
        <begin position="192"/>
        <end position="322"/>
    </location>
</feature>